<dbReference type="AlphaFoldDB" id="A0A4Y2KG44"/>
<evidence type="ECO:0000259" key="2">
    <source>
        <dbReference type="Pfam" id="PF01757"/>
    </source>
</evidence>
<evidence type="ECO:0000256" key="1">
    <source>
        <dbReference type="SAM" id="Phobius"/>
    </source>
</evidence>
<dbReference type="EMBL" id="BGPR01004569">
    <property type="protein sequence ID" value="GBN00979.1"/>
    <property type="molecule type" value="Genomic_DNA"/>
</dbReference>
<dbReference type="InterPro" id="IPR052728">
    <property type="entry name" value="O2_lipid_transport_reg"/>
</dbReference>
<evidence type="ECO:0000313" key="3">
    <source>
        <dbReference type="EMBL" id="GBN00979.1"/>
    </source>
</evidence>
<evidence type="ECO:0000313" key="4">
    <source>
        <dbReference type="Proteomes" id="UP000499080"/>
    </source>
</evidence>
<feature type="transmembrane region" description="Helical" evidence="1">
    <location>
        <begin position="355"/>
        <end position="373"/>
    </location>
</feature>
<feature type="domain" description="Acyltransferase 3" evidence="2">
    <location>
        <begin position="179"/>
        <end position="377"/>
    </location>
</feature>
<dbReference type="PANTHER" id="PTHR11161">
    <property type="entry name" value="O-ACYLTRANSFERASE"/>
    <property type="match status" value="1"/>
</dbReference>
<keyword evidence="1" id="KW-0812">Transmembrane</keyword>
<dbReference type="PANTHER" id="PTHR11161:SF0">
    <property type="entry name" value="O-ACYLTRANSFERASE LIKE PROTEIN"/>
    <property type="match status" value="1"/>
</dbReference>
<feature type="transmembrane region" description="Helical" evidence="1">
    <location>
        <begin position="228"/>
        <end position="247"/>
    </location>
</feature>
<keyword evidence="1" id="KW-1133">Transmembrane helix</keyword>
<sequence>MDDCPRYSCYNFAWQATLEGILSNLKGALQNASNTNALGHQPTPKKITTEAIFMLNVILIFVILTVIGSSVNTIELLCKEFRKEIASQLLNGKVKATNEAEYTGTKKKSFEPPIYAGTKSKDTNIYNVKQVVRDGLQFAFKLILKNDVWKICKKYLECFSIQNNGSKMLSTVSGEEHLNALHGIKTLALIWVAVNHICMFHATILRTVSEQFQNILEMPITQLILNGIFANDVFFVLSGFMNAYMFFDYYKKRKGKIPWFLFYISRFLRFTPLYLIVLGFYATLFSHTDSGPAWPTYNTNPICRENWIWNVLYLNNFSMHKKQCMLTTWYIACDLQLYIVSPLFLLLLMRRPKIGFALIVTCICGSCFTSFILTKHFKLIDGISKLASHSHNMEAFYGR</sequence>
<proteinExistence type="predicted"/>
<dbReference type="GO" id="GO:0016747">
    <property type="term" value="F:acyltransferase activity, transferring groups other than amino-acyl groups"/>
    <property type="evidence" value="ECO:0007669"/>
    <property type="project" value="InterPro"/>
</dbReference>
<feature type="transmembrane region" description="Helical" evidence="1">
    <location>
        <begin position="259"/>
        <end position="282"/>
    </location>
</feature>
<organism evidence="3 4">
    <name type="scientific">Araneus ventricosus</name>
    <name type="common">Orbweaver spider</name>
    <name type="synonym">Epeira ventricosa</name>
    <dbReference type="NCBI Taxonomy" id="182803"/>
    <lineage>
        <taxon>Eukaryota</taxon>
        <taxon>Metazoa</taxon>
        <taxon>Ecdysozoa</taxon>
        <taxon>Arthropoda</taxon>
        <taxon>Chelicerata</taxon>
        <taxon>Arachnida</taxon>
        <taxon>Araneae</taxon>
        <taxon>Araneomorphae</taxon>
        <taxon>Entelegynae</taxon>
        <taxon>Araneoidea</taxon>
        <taxon>Araneidae</taxon>
        <taxon>Araneus</taxon>
    </lineage>
</organism>
<dbReference type="InterPro" id="IPR002656">
    <property type="entry name" value="Acyl_transf_3_dom"/>
</dbReference>
<feature type="transmembrane region" description="Helical" evidence="1">
    <location>
        <begin position="329"/>
        <end position="348"/>
    </location>
</feature>
<reference evidence="3 4" key="1">
    <citation type="journal article" date="2019" name="Sci. Rep.">
        <title>Orb-weaving spider Araneus ventricosus genome elucidates the spidroin gene catalogue.</title>
        <authorList>
            <person name="Kono N."/>
            <person name="Nakamura H."/>
            <person name="Ohtoshi R."/>
            <person name="Moran D.A.P."/>
            <person name="Shinohara A."/>
            <person name="Yoshida Y."/>
            <person name="Fujiwara M."/>
            <person name="Mori M."/>
            <person name="Tomita M."/>
            <person name="Arakawa K."/>
        </authorList>
    </citation>
    <scope>NUCLEOTIDE SEQUENCE [LARGE SCALE GENOMIC DNA]</scope>
</reference>
<dbReference type="Proteomes" id="UP000499080">
    <property type="component" value="Unassembled WGS sequence"/>
</dbReference>
<gene>
    <name evidence="3" type="primary">nrf-6_18</name>
    <name evidence="3" type="ORF">AVEN_223700_1</name>
</gene>
<comment type="caution">
    <text evidence="3">The sequence shown here is derived from an EMBL/GenBank/DDBJ whole genome shotgun (WGS) entry which is preliminary data.</text>
</comment>
<feature type="transmembrane region" description="Helical" evidence="1">
    <location>
        <begin position="51"/>
        <end position="74"/>
    </location>
</feature>
<keyword evidence="1" id="KW-0472">Membrane</keyword>
<dbReference type="OrthoDB" id="118951at2759"/>
<keyword evidence="4" id="KW-1185">Reference proteome</keyword>
<protein>
    <submittedName>
        <fullName evidence="3">Nose resistant to fluoxetine protein 6</fullName>
    </submittedName>
</protein>
<feature type="transmembrane region" description="Helical" evidence="1">
    <location>
        <begin position="187"/>
        <end position="208"/>
    </location>
</feature>
<dbReference type="Pfam" id="PF01757">
    <property type="entry name" value="Acyl_transf_3"/>
    <property type="match status" value="1"/>
</dbReference>
<name>A0A4Y2KG44_ARAVE</name>
<accession>A0A4Y2KG44</accession>